<evidence type="ECO:0000313" key="1">
    <source>
        <dbReference type="EMBL" id="OAP60175.1"/>
    </source>
</evidence>
<dbReference type="Proteomes" id="UP000078343">
    <property type="component" value="Unassembled WGS sequence"/>
</dbReference>
<dbReference type="EMBL" id="LVYI01000004">
    <property type="protein sequence ID" value="OAP60175.1"/>
    <property type="molecule type" value="Genomic_DNA"/>
</dbReference>
<reference evidence="1 2" key="1">
    <citation type="submission" date="2016-04" db="EMBL/GenBank/DDBJ databases">
        <title>Draft genome of Fonsecaea erecta CBS 125763.</title>
        <authorList>
            <person name="Weiss V.A."/>
            <person name="Vicente V.A."/>
            <person name="Raittz R.T."/>
            <person name="Moreno L.F."/>
            <person name="De Souza E.M."/>
            <person name="Pedrosa F.O."/>
            <person name="Steffens M.B."/>
            <person name="Faoro H."/>
            <person name="Tadra-Sfeir M.Z."/>
            <person name="Najafzadeh M.J."/>
            <person name="Felipe M.S."/>
            <person name="Teixeira M."/>
            <person name="Sun J."/>
            <person name="Xi L."/>
            <person name="Gomes R."/>
            <person name="De Azevedo C.M."/>
            <person name="Salgado C.G."/>
            <person name="Da Silva M.B."/>
            <person name="Nascimento M.F."/>
            <person name="Queiroz-Telles F."/>
            <person name="Attili D.S."/>
            <person name="Gorbushina A."/>
        </authorList>
    </citation>
    <scope>NUCLEOTIDE SEQUENCE [LARGE SCALE GENOMIC DNA]</scope>
    <source>
        <strain evidence="1 2">CBS 125763</strain>
    </source>
</reference>
<dbReference type="AlphaFoldDB" id="A0A178ZMD0"/>
<accession>A0A178ZMD0</accession>
<dbReference type="RefSeq" id="XP_018693542.1">
    <property type="nucleotide sequence ID" value="XM_018836689.1"/>
</dbReference>
<gene>
    <name evidence="1" type="ORF">AYL99_05177</name>
</gene>
<protein>
    <submittedName>
        <fullName evidence="1">Uncharacterized protein</fullName>
    </submittedName>
</protein>
<keyword evidence="2" id="KW-1185">Reference proteome</keyword>
<name>A0A178ZMD0_9EURO</name>
<evidence type="ECO:0000313" key="2">
    <source>
        <dbReference type="Proteomes" id="UP000078343"/>
    </source>
</evidence>
<comment type="caution">
    <text evidence="1">The sequence shown here is derived from an EMBL/GenBank/DDBJ whole genome shotgun (WGS) entry which is preliminary data.</text>
</comment>
<dbReference type="GeneID" id="30009345"/>
<proteinExistence type="predicted"/>
<organism evidence="1 2">
    <name type="scientific">Fonsecaea erecta</name>
    <dbReference type="NCBI Taxonomy" id="1367422"/>
    <lineage>
        <taxon>Eukaryota</taxon>
        <taxon>Fungi</taxon>
        <taxon>Dikarya</taxon>
        <taxon>Ascomycota</taxon>
        <taxon>Pezizomycotina</taxon>
        <taxon>Eurotiomycetes</taxon>
        <taxon>Chaetothyriomycetidae</taxon>
        <taxon>Chaetothyriales</taxon>
        <taxon>Herpotrichiellaceae</taxon>
        <taxon>Fonsecaea</taxon>
    </lineage>
</organism>
<sequence>MALWSGRFTVHSRLFMTVWRLLRHTTILVLFVFILTCGAAAVDLLLDWRPFSLGTRRAAPGVGFSPSPCPCIEGLAPFGGRYDIASTDLCPSVLDITGQYCELLPTLQGLYRQFSEPPPHEVADSSIWTTQSDLNRHLAACSNGRDSLSRIVRLSDLGGQPPEAGDGGNEACGLVRSRAVQKLHHGLGAALLGHLTTFQDGLPSMAAMATRHQLHMSVLRCVRRRADVLLNMYGQMADILEFELGAMSHDCRDGLQSPLCRNSTVDTAKAVHARIGREIFHRPEHRQTIEAYLGPPFPLPGRNGSHDAVRLP</sequence>